<dbReference type="EMBL" id="UZAH01000063">
    <property type="protein sequence ID" value="VDO18485.1"/>
    <property type="molecule type" value="Genomic_DNA"/>
</dbReference>
<evidence type="ECO:0000313" key="3">
    <source>
        <dbReference type="WBParaSite" id="HPBE_0000010201-mRNA-1"/>
    </source>
</evidence>
<reference evidence="1 2" key="1">
    <citation type="submission" date="2018-11" db="EMBL/GenBank/DDBJ databases">
        <authorList>
            <consortium name="Pathogen Informatics"/>
        </authorList>
    </citation>
    <scope>NUCLEOTIDE SEQUENCE [LARGE SCALE GENOMIC DNA]</scope>
</reference>
<protein>
    <submittedName>
        <fullName evidence="3">Mediator complex subunit 10</fullName>
    </submittedName>
</protein>
<dbReference type="Proteomes" id="UP000050761">
    <property type="component" value="Unassembled WGS sequence"/>
</dbReference>
<proteinExistence type="predicted"/>
<reference evidence="3" key="2">
    <citation type="submission" date="2019-09" db="UniProtKB">
        <authorList>
            <consortium name="WormBaseParasite"/>
        </authorList>
    </citation>
    <scope>IDENTIFICATION</scope>
</reference>
<gene>
    <name evidence="1" type="ORF">HPBE_LOCUS103</name>
</gene>
<organism evidence="2 3">
    <name type="scientific">Heligmosomoides polygyrus</name>
    <name type="common">Parasitic roundworm</name>
    <dbReference type="NCBI Taxonomy" id="6339"/>
    <lineage>
        <taxon>Eukaryota</taxon>
        <taxon>Metazoa</taxon>
        <taxon>Ecdysozoa</taxon>
        <taxon>Nematoda</taxon>
        <taxon>Chromadorea</taxon>
        <taxon>Rhabditida</taxon>
        <taxon>Rhabditina</taxon>
        <taxon>Rhabditomorpha</taxon>
        <taxon>Strongyloidea</taxon>
        <taxon>Heligmosomidae</taxon>
        <taxon>Heligmosomoides</taxon>
    </lineage>
</organism>
<evidence type="ECO:0000313" key="2">
    <source>
        <dbReference type="Proteomes" id="UP000050761"/>
    </source>
</evidence>
<evidence type="ECO:0000313" key="1">
    <source>
        <dbReference type="EMBL" id="VDO18485.1"/>
    </source>
</evidence>
<keyword evidence="2" id="KW-1185">Reference proteome</keyword>
<sequence length="77" mass="8916">MTDVQALKTKISNVCQLLRSNDAQIEVLRNPFEFPPEKAQCEFIRRNTTDLNNLSRGIAKDKQLLPKYLNKAIERID</sequence>
<dbReference type="WBParaSite" id="HPBE_0000010201-mRNA-1">
    <property type="protein sequence ID" value="HPBE_0000010201-mRNA-1"/>
    <property type="gene ID" value="HPBE_0000010201"/>
</dbReference>
<accession>A0A3P7WYH2</accession>
<dbReference type="AlphaFoldDB" id="A0A183F1Z4"/>
<name>A0A183F1Z4_HELPZ</name>
<accession>A0A183F1Z4</accession>